<sequence>MDDIDRYYQLLNVKPGASLEEIKQAYRTLALLWHPDRYPADSHIQYHVRKFKEMNYGYDRLMTLLGDLETFSTYPVISPPPLTTSSLRHTYSARIPRPRLSQTSEPETSDELIPWGWLTGAFFSYTLVGWILGYLDIYPGTWLLVPLVWVGLSLEASYGSQTQYPWLISLMIAGGIAGAIAGSQAGGLITAIAWAIAGTALGSIIGSDSNSRTIIWGFSFTGILAIAGWVAGAETGNGLGSLIGGIIGSSTGWIIGIISDAMFQVKKRGGVGSWFGFQLGAWLGAWSGAGSGAVRAAIANTGLDAIVGAWGAIAIIFGVVAQMVAGEKLLVSFNKFYTALILVSISGLGLTLGKLLSN</sequence>
<protein>
    <submittedName>
        <fullName evidence="3">J domain-containing protein</fullName>
    </submittedName>
</protein>
<reference evidence="3 4" key="1">
    <citation type="journal article" date="2024" name="Front. Microbiol.">
        <title>Transcriptomic insights into the dominance of two phototrophs throughout the water column of a tropical hypersaline-alkaline crater lake (Dziani Dzaha, Mayotte).</title>
        <authorList>
            <person name="Duperron S."/>
            <person name="Halary S."/>
            <person name="Bouly J.-P."/>
            <person name="Roussel T."/>
            <person name="Hugoni M."/>
            <person name="Bruto M."/>
            <person name="Oger P."/>
            <person name="Duval C."/>
            <person name="Woo A."/>
            <person name="Jezequiel D."/>
            <person name="Ader M."/>
            <person name="Leboulanger C."/>
            <person name="Agogue H."/>
            <person name="Grossi V."/>
            <person name="Trousselier M."/>
            <person name="Bernard C."/>
        </authorList>
    </citation>
    <scope>NUCLEOTIDE SEQUENCE [LARGE SCALE GENOMIC DNA]</scope>
    <source>
        <strain evidence="3 4">PMC 851.14</strain>
    </source>
</reference>
<dbReference type="SUPFAM" id="SSF46565">
    <property type="entry name" value="Chaperone J-domain"/>
    <property type="match status" value="1"/>
</dbReference>
<dbReference type="Gene3D" id="1.10.287.110">
    <property type="entry name" value="DnaJ domain"/>
    <property type="match status" value="1"/>
</dbReference>
<feature type="transmembrane region" description="Helical" evidence="1">
    <location>
        <begin position="213"/>
        <end position="232"/>
    </location>
</feature>
<dbReference type="InterPro" id="IPR001623">
    <property type="entry name" value="DnaJ_domain"/>
</dbReference>
<name>A0ABU9ERH0_LIMFS</name>
<dbReference type="PANTHER" id="PTHR24074">
    <property type="entry name" value="CO-CHAPERONE PROTEIN DJLA"/>
    <property type="match status" value="1"/>
</dbReference>
<feature type="transmembrane region" description="Helical" evidence="1">
    <location>
        <begin position="279"/>
        <end position="299"/>
    </location>
</feature>
<gene>
    <name evidence="3" type="ORF">AAEJ74_23360</name>
</gene>
<keyword evidence="1" id="KW-0812">Transmembrane</keyword>
<feature type="transmembrane region" description="Helical" evidence="1">
    <location>
        <begin position="166"/>
        <end position="182"/>
    </location>
</feature>
<feature type="transmembrane region" description="Helical" evidence="1">
    <location>
        <begin position="305"/>
        <end position="324"/>
    </location>
</feature>
<organism evidence="3 4">
    <name type="scientific">Limnospira fusiformis PMC 851.14</name>
    <dbReference type="NCBI Taxonomy" id="2219512"/>
    <lineage>
        <taxon>Bacteria</taxon>
        <taxon>Bacillati</taxon>
        <taxon>Cyanobacteriota</taxon>
        <taxon>Cyanophyceae</taxon>
        <taxon>Oscillatoriophycideae</taxon>
        <taxon>Oscillatoriales</taxon>
        <taxon>Sirenicapillariaceae</taxon>
        <taxon>Limnospira</taxon>
    </lineage>
</organism>
<feature type="transmembrane region" description="Helical" evidence="1">
    <location>
        <begin position="188"/>
        <end position="206"/>
    </location>
</feature>
<evidence type="ECO:0000259" key="2">
    <source>
        <dbReference type="PROSITE" id="PS50076"/>
    </source>
</evidence>
<dbReference type="CDD" id="cd06257">
    <property type="entry name" value="DnaJ"/>
    <property type="match status" value="1"/>
</dbReference>
<comment type="caution">
    <text evidence="3">The sequence shown here is derived from an EMBL/GenBank/DDBJ whole genome shotgun (WGS) entry which is preliminary data.</text>
</comment>
<accession>A0ABU9ERH0</accession>
<feature type="transmembrane region" description="Helical" evidence="1">
    <location>
        <begin position="238"/>
        <end position="258"/>
    </location>
</feature>
<evidence type="ECO:0000313" key="4">
    <source>
        <dbReference type="Proteomes" id="UP001387447"/>
    </source>
</evidence>
<dbReference type="InterPro" id="IPR036869">
    <property type="entry name" value="J_dom_sf"/>
</dbReference>
<dbReference type="SMART" id="SM00271">
    <property type="entry name" value="DnaJ"/>
    <property type="match status" value="1"/>
</dbReference>
<proteinExistence type="predicted"/>
<dbReference type="PRINTS" id="PR00625">
    <property type="entry name" value="JDOMAIN"/>
</dbReference>
<dbReference type="PROSITE" id="PS50076">
    <property type="entry name" value="DNAJ_2"/>
    <property type="match status" value="1"/>
</dbReference>
<dbReference type="EMBL" id="JBBWYZ010000023">
    <property type="protein sequence ID" value="MEK9514516.1"/>
    <property type="molecule type" value="Genomic_DNA"/>
</dbReference>
<dbReference type="Pfam" id="PF00226">
    <property type="entry name" value="DnaJ"/>
    <property type="match status" value="1"/>
</dbReference>
<keyword evidence="1" id="KW-1133">Transmembrane helix</keyword>
<feature type="transmembrane region" description="Helical" evidence="1">
    <location>
        <begin position="336"/>
        <end position="356"/>
    </location>
</feature>
<dbReference type="Proteomes" id="UP001387447">
    <property type="component" value="Unassembled WGS sequence"/>
</dbReference>
<feature type="transmembrane region" description="Helical" evidence="1">
    <location>
        <begin position="137"/>
        <end position="154"/>
    </location>
</feature>
<evidence type="ECO:0000256" key="1">
    <source>
        <dbReference type="SAM" id="Phobius"/>
    </source>
</evidence>
<feature type="domain" description="J" evidence="2">
    <location>
        <begin position="6"/>
        <end position="78"/>
    </location>
</feature>
<keyword evidence="4" id="KW-1185">Reference proteome</keyword>
<dbReference type="InterPro" id="IPR050817">
    <property type="entry name" value="DjlA_DnaK_co-chaperone"/>
</dbReference>
<evidence type="ECO:0000313" key="3">
    <source>
        <dbReference type="EMBL" id="MEK9514516.1"/>
    </source>
</evidence>
<dbReference type="RefSeq" id="WP_368663234.1">
    <property type="nucleotide sequence ID" value="NZ_JBBWYZ010000023.1"/>
</dbReference>
<keyword evidence="1" id="KW-0472">Membrane</keyword>